<organism evidence="1 2">
    <name type="scientific">Inquilinus limosus MP06</name>
    <dbReference type="NCBI Taxonomy" id="1398085"/>
    <lineage>
        <taxon>Bacteria</taxon>
        <taxon>Pseudomonadati</taxon>
        <taxon>Pseudomonadota</taxon>
        <taxon>Alphaproteobacteria</taxon>
        <taxon>Rhodospirillales</taxon>
        <taxon>Rhodospirillaceae</taxon>
        <taxon>Inquilinus</taxon>
    </lineage>
</organism>
<dbReference type="SUPFAM" id="SSF53187">
    <property type="entry name" value="Zn-dependent exopeptidases"/>
    <property type="match status" value="1"/>
</dbReference>
<sequence>MMLLGPDDPPPFEPVNPDGKACALLVADHAGRAFPKSLGTLGVDPGVLDRHVAYDIGIDAFSRRLAEQLDATLLLHRYSRLILDPNRQLDDPTSICAISDGAIVPGNARLTAEEEAARADAFFHPYHDAIAAQLDRIAARCPAPALLSLHSFTPVMRGFARPWQVGVLWRDDGRIPLPLMEALRRDPEITVGDNQPYSGRNEHGYTIHHHAEPRGLPHVLIEMRQDLIAADAAAEAWADRMAEIFAPILADPALYQPLQAVA</sequence>
<dbReference type="PIRSF" id="PIRSF029730">
    <property type="entry name" value="UCP029730"/>
    <property type="match status" value="1"/>
</dbReference>
<dbReference type="EMBL" id="JANX01000090">
    <property type="protein sequence ID" value="KGM34473.1"/>
    <property type="molecule type" value="Genomic_DNA"/>
</dbReference>
<dbReference type="Gene3D" id="3.40.630.40">
    <property type="entry name" value="Zn-dependent exopeptidases"/>
    <property type="match status" value="1"/>
</dbReference>
<evidence type="ECO:0000313" key="2">
    <source>
        <dbReference type="Proteomes" id="UP000029995"/>
    </source>
</evidence>
<reference evidence="1 2" key="1">
    <citation type="submission" date="2014-01" db="EMBL/GenBank/DDBJ databases">
        <title>Genome sequence determination for a cystic fibrosis isolate, Inquilinus limosus.</title>
        <authorList>
            <person name="Pino M."/>
            <person name="Di Conza J."/>
            <person name="Gutkind G."/>
        </authorList>
    </citation>
    <scope>NUCLEOTIDE SEQUENCE [LARGE SCALE GENOMIC DNA]</scope>
    <source>
        <strain evidence="1 2">MP06</strain>
    </source>
</reference>
<protein>
    <recommendedName>
        <fullName evidence="3">N-formylglutamate amidohydrolase</fullName>
    </recommendedName>
</protein>
<dbReference type="InterPro" id="IPR007709">
    <property type="entry name" value="N-FG_amidohydro"/>
</dbReference>
<dbReference type="OrthoDB" id="9815326at2"/>
<proteinExistence type="predicted"/>
<dbReference type="AlphaFoldDB" id="A0A0A0D9F0"/>
<dbReference type="RefSeq" id="WP_034834980.1">
    <property type="nucleotide sequence ID" value="NZ_JANX01000090.1"/>
</dbReference>
<name>A0A0A0D9F0_9PROT</name>
<accession>A0A0A0D9F0</accession>
<dbReference type="Pfam" id="PF05013">
    <property type="entry name" value="FGase"/>
    <property type="match status" value="1"/>
</dbReference>
<evidence type="ECO:0000313" key="1">
    <source>
        <dbReference type="EMBL" id="KGM34473.1"/>
    </source>
</evidence>
<dbReference type="Proteomes" id="UP000029995">
    <property type="component" value="Unassembled WGS sequence"/>
</dbReference>
<dbReference type="InterPro" id="IPR011227">
    <property type="entry name" value="UCP029730"/>
</dbReference>
<gene>
    <name evidence="1" type="ORF">P409_10015</name>
</gene>
<comment type="caution">
    <text evidence="1">The sequence shown here is derived from an EMBL/GenBank/DDBJ whole genome shotgun (WGS) entry which is preliminary data.</text>
</comment>
<evidence type="ECO:0008006" key="3">
    <source>
        <dbReference type="Google" id="ProtNLM"/>
    </source>
</evidence>